<reference evidence="2" key="2">
    <citation type="journal article" date="2021" name="PeerJ">
        <title>Extensive microbial diversity within the chicken gut microbiome revealed by metagenomics and culture.</title>
        <authorList>
            <person name="Gilroy R."/>
            <person name="Ravi A."/>
            <person name="Getino M."/>
            <person name="Pursley I."/>
            <person name="Horton D.L."/>
            <person name="Alikhan N.F."/>
            <person name="Baker D."/>
            <person name="Gharbi K."/>
            <person name="Hall N."/>
            <person name="Watson M."/>
            <person name="Adriaenssens E.M."/>
            <person name="Foster-Nyarko E."/>
            <person name="Jarju S."/>
            <person name="Secka A."/>
            <person name="Antonio M."/>
            <person name="Oren A."/>
            <person name="Chaudhuri R.R."/>
            <person name="La Ragione R."/>
            <person name="Hildebrand F."/>
            <person name="Pallen M.J."/>
        </authorList>
    </citation>
    <scope>NUCLEOTIDE SEQUENCE</scope>
    <source>
        <strain evidence="2">CHK190-19873</strain>
    </source>
</reference>
<accession>A0A9D1JLA2</accession>
<proteinExistence type="predicted"/>
<name>A0A9D1JLA2_9FIRM</name>
<keyword evidence="1" id="KW-0812">Transmembrane</keyword>
<dbReference type="EMBL" id="DVIQ01000087">
    <property type="protein sequence ID" value="HIS32553.1"/>
    <property type="molecule type" value="Genomic_DNA"/>
</dbReference>
<feature type="transmembrane region" description="Helical" evidence="1">
    <location>
        <begin position="58"/>
        <end position="76"/>
    </location>
</feature>
<dbReference type="Proteomes" id="UP000823935">
    <property type="component" value="Unassembled WGS sequence"/>
</dbReference>
<keyword evidence="1" id="KW-1133">Transmembrane helix</keyword>
<organism evidence="2 3">
    <name type="scientific">Candidatus Limivivens intestinipullorum</name>
    <dbReference type="NCBI Taxonomy" id="2840858"/>
    <lineage>
        <taxon>Bacteria</taxon>
        <taxon>Bacillati</taxon>
        <taxon>Bacillota</taxon>
        <taxon>Clostridia</taxon>
        <taxon>Lachnospirales</taxon>
        <taxon>Lachnospiraceae</taxon>
        <taxon>Lachnospiraceae incertae sedis</taxon>
        <taxon>Candidatus Limivivens</taxon>
    </lineage>
</organism>
<protein>
    <recommendedName>
        <fullName evidence="4">DUF3953 domain-containing protein</fullName>
    </recommendedName>
</protein>
<comment type="caution">
    <text evidence="2">The sequence shown here is derived from an EMBL/GenBank/DDBJ whole genome shotgun (WGS) entry which is preliminary data.</text>
</comment>
<dbReference type="AlphaFoldDB" id="A0A9D1JLA2"/>
<feature type="transmembrane region" description="Helical" evidence="1">
    <location>
        <begin position="29"/>
        <end position="46"/>
    </location>
</feature>
<evidence type="ECO:0000256" key="1">
    <source>
        <dbReference type="SAM" id="Phobius"/>
    </source>
</evidence>
<sequence length="77" mass="8719">MKYVKRLLWAFTAVFLAAGLWKEGITNFTDAIVLILLGTLLLIGSIEHKKKKGKDVRFYAMLLYCIIAYLLAVSILL</sequence>
<evidence type="ECO:0000313" key="3">
    <source>
        <dbReference type="Proteomes" id="UP000823935"/>
    </source>
</evidence>
<reference evidence="2" key="1">
    <citation type="submission" date="2020-10" db="EMBL/GenBank/DDBJ databases">
        <authorList>
            <person name="Gilroy R."/>
        </authorList>
    </citation>
    <scope>NUCLEOTIDE SEQUENCE</scope>
    <source>
        <strain evidence="2">CHK190-19873</strain>
    </source>
</reference>
<evidence type="ECO:0008006" key="4">
    <source>
        <dbReference type="Google" id="ProtNLM"/>
    </source>
</evidence>
<evidence type="ECO:0000313" key="2">
    <source>
        <dbReference type="EMBL" id="HIS32553.1"/>
    </source>
</evidence>
<keyword evidence="1" id="KW-0472">Membrane</keyword>
<gene>
    <name evidence="2" type="ORF">IAB44_13570</name>
</gene>